<reference evidence="2" key="2">
    <citation type="submission" date="2020-05" db="EMBL/GenBank/DDBJ databases">
        <authorList>
            <person name="Delgado-Blas J."/>
        </authorList>
    </citation>
    <scope>NUCLEOTIDE SEQUENCE</scope>
    <source>
        <strain evidence="2">BB1453</strain>
    </source>
</reference>
<organism evidence="3 4">
    <name type="scientific">Providencia rettgeri</name>
    <dbReference type="NCBI Taxonomy" id="587"/>
    <lineage>
        <taxon>Bacteria</taxon>
        <taxon>Pseudomonadati</taxon>
        <taxon>Pseudomonadota</taxon>
        <taxon>Gammaproteobacteria</taxon>
        <taxon>Enterobacterales</taxon>
        <taxon>Morganellaceae</taxon>
        <taxon>Providencia</taxon>
    </lineage>
</organism>
<comment type="caution">
    <text evidence="3">The sequence shown here is derived from an EMBL/GenBank/DDBJ whole genome shotgun (WGS) entry which is preliminary data.</text>
</comment>
<evidence type="ECO:0000256" key="1">
    <source>
        <dbReference type="SAM" id="Phobius"/>
    </source>
</evidence>
<dbReference type="AlphaFoldDB" id="A0A2A5Q1W1"/>
<name>A0A2A5Q1W1_PRORE</name>
<evidence type="ECO:0000313" key="4">
    <source>
        <dbReference type="Proteomes" id="UP000216001"/>
    </source>
</evidence>
<dbReference type="EMBL" id="NOWC01000022">
    <property type="protein sequence ID" value="OZS73412.1"/>
    <property type="molecule type" value="Genomic_DNA"/>
</dbReference>
<evidence type="ECO:0000313" key="3">
    <source>
        <dbReference type="EMBL" id="OZS73412.1"/>
    </source>
</evidence>
<keyword evidence="1" id="KW-1133">Transmembrane helix</keyword>
<dbReference type="EMBL" id="CAHPSF010000002">
    <property type="protein sequence ID" value="CAB5673932.1"/>
    <property type="molecule type" value="Genomic_DNA"/>
</dbReference>
<keyword evidence="1" id="KW-0812">Transmembrane</keyword>
<sequence length="80" mass="9098">MKHAFYEVPLFIVAIALALIFIGKDFNNTSTVSLSPLKLNEISTCANITNCISQVRTTNEENEKLNPVKQIKTFLRHKIY</sequence>
<dbReference type="RefSeq" id="WP_004260027.1">
    <property type="nucleotide sequence ID" value="NZ_CP098040.1"/>
</dbReference>
<reference evidence="3 4" key="1">
    <citation type="submission" date="2017-07" db="EMBL/GenBank/DDBJ databases">
        <title>blaIMP-27 on transferable plasmids in Proteus mirabilis and Providencia rettgeri.</title>
        <authorList>
            <person name="Potter R."/>
        </authorList>
    </citation>
    <scope>NUCLEOTIDE SEQUENCE [LARGE SCALE GENOMIC DNA]</scope>
    <source>
        <strain evidence="3 4">PR1</strain>
    </source>
</reference>
<accession>A0A2A5Q1W1</accession>
<dbReference type="Proteomes" id="UP000834611">
    <property type="component" value="Unassembled WGS sequence"/>
</dbReference>
<gene>
    <name evidence="3" type="ORF">CHI95_17020</name>
    <name evidence="2" type="ORF">GHA_00906</name>
</gene>
<keyword evidence="1" id="KW-0472">Membrane</keyword>
<protein>
    <submittedName>
        <fullName evidence="3">Uncharacterized protein</fullName>
    </submittedName>
</protein>
<dbReference type="Proteomes" id="UP000216001">
    <property type="component" value="Unassembled WGS sequence"/>
</dbReference>
<proteinExistence type="predicted"/>
<feature type="transmembrane region" description="Helical" evidence="1">
    <location>
        <begin position="6"/>
        <end position="23"/>
    </location>
</feature>
<evidence type="ECO:0000313" key="2">
    <source>
        <dbReference type="EMBL" id="CAB5673932.1"/>
    </source>
</evidence>